<comment type="caution">
    <text evidence="2">The sequence shown here is derived from an EMBL/GenBank/DDBJ whole genome shotgun (WGS) entry which is preliminary data.</text>
</comment>
<evidence type="ECO:0000256" key="1">
    <source>
        <dbReference type="SAM" id="MobiDB-lite"/>
    </source>
</evidence>
<dbReference type="AlphaFoldDB" id="A0A4Y2UNF9"/>
<keyword evidence="3" id="KW-1185">Reference proteome</keyword>
<evidence type="ECO:0000313" key="2">
    <source>
        <dbReference type="EMBL" id="GBO13090.1"/>
    </source>
</evidence>
<protein>
    <submittedName>
        <fullName evidence="2">Uncharacterized protein</fullName>
    </submittedName>
</protein>
<feature type="region of interest" description="Disordered" evidence="1">
    <location>
        <begin position="48"/>
        <end position="68"/>
    </location>
</feature>
<proteinExistence type="predicted"/>
<sequence>MAKYWPLRYKPSIKPNQTSPRLSRLLIQYGEVSASYCPTARRKTLSRVASNRRVEERRDTDIKSTTTFGKPSALPLGQAFVFERRTKRSETLSGSIYNK</sequence>
<dbReference type="EMBL" id="BGPR01037493">
    <property type="protein sequence ID" value="GBO13090.1"/>
    <property type="molecule type" value="Genomic_DNA"/>
</dbReference>
<organism evidence="2 3">
    <name type="scientific">Araneus ventricosus</name>
    <name type="common">Orbweaver spider</name>
    <name type="synonym">Epeira ventricosa</name>
    <dbReference type="NCBI Taxonomy" id="182803"/>
    <lineage>
        <taxon>Eukaryota</taxon>
        <taxon>Metazoa</taxon>
        <taxon>Ecdysozoa</taxon>
        <taxon>Arthropoda</taxon>
        <taxon>Chelicerata</taxon>
        <taxon>Arachnida</taxon>
        <taxon>Araneae</taxon>
        <taxon>Araneomorphae</taxon>
        <taxon>Entelegynae</taxon>
        <taxon>Araneoidea</taxon>
        <taxon>Araneidae</taxon>
        <taxon>Araneus</taxon>
    </lineage>
</organism>
<reference evidence="2 3" key="1">
    <citation type="journal article" date="2019" name="Sci. Rep.">
        <title>Orb-weaving spider Araneus ventricosus genome elucidates the spidroin gene catalogue.</title>
        <authorList>
            <person name="Kono N."/>
            <person name="Nakamura H."/>
            <person name="Ohtoshi R."/>
            <person name="Moran D.A.P."/>
            <person name="Shinohara A."/>
            <person name="Yoshida Y."/>
            <person name="Fujiwara M."/>
            <person name="Mori M."/>
            <person name="Tomita M."/>
            <person name="Arakawa K."/>
        </authorList>
    </citation>
    <scope>NUCLEOTIDE SEQUENCE [LARGE SCALE GENOMIC DNA]</scope>
</reference>
<accession>A0A4Y2UNF9</accession>
<gene>
    <name evidence="2" type="ORF">AVEN_116361_1</name>
</gene>
<evidence type="ECO:0000313" key="3">
    <source>
        <dbReference type="Proteomes" id="UP000499080"/>
    </source>
</evidence>
<feature type="compositionally biased region" description="Basic and acidic residues" evidence="1">
    <location>
        <begin position="52"/>
        <end position="62"/>
    </location>
</feature>
<dbReference type="Proteomes" id="UP000499080">
    <property type="component" value="Unassembled WGS sequence"/>
</dbReference>
<name>A0A4Y2UNF9_ARAVE</name>